<gene>
    <name evidence="1" type="ORF">RRG08_045464</name>
</gene>
<dbReference type="EMBL" id="JAWDGP010001056">
    <property type="protein sequence ID" value="KAK3795474.1"/>
    <property type="molecule type" value="Genomic_DNA"/>
</dbReference>
<keyword evidence="2" id="KW-1185">Reference proteome</keyword>
<dbReference type="Proteomes" id="UP001283361">
    <property type="component" value="Unassembled WGS sequence"/>
</dbReference>
<reference evidence="1" key="1">
    <citation type="journal article" date="2023" name="G3 (Bethesda)">
        <title>A reference genome for the long-term kleptoplast-retaining sea slug Elysia crispata morphotype clarki.</title>
        <authorList>
            <person name="Eastman K.E."/>
            <person name="Pendleton A.L."/>
            <person name="Shaikh M.A."/>
            <person name="Suttiyut T."/>
            <person name="Ogas R."/>
            <person name="Tomko P."/>
            <person name="Gavelis G."/>
            <person name="Widhalm J.R."/>
            <person name="Wisecaver J.H."/>
        </authorList>
    </citation>
    <scope>NUCLEOTIDE SEQUENCE</scope>
    <source>
        <strain evidence="1">ECLA1</strain>
    </source>
</reference>
<name>A0AAE1AWU5_9GAST</name>
<comment type="caution">
    <text evidence="1">The sequence shown here is derived from an EMBL/GenBank/DDBJ whole genome shotgun (WGS) entry which is preliminary data.</text>
</comment>
<sequence>MLHLNLSDWADINAKSQIHLKIATQGNGSRWADRQAAWRNERTVSSIPYEIVQELEIADEGNLVIAVNHF</sequence>
<dbReference type="AlphaFoldDB" id="A0AAE1AWU5"/>
<organism evidence="1 2">
    <name type="scientific">Elysia crispata</name>
    <name type="common">lettuce slug</name>
    <dbReference type="NCBI Taxonomy" id="231223"/>
    <lineage>
        <taxon>Eukaryota</taxon>
        <taxon>Metazoa</taxon>
        <taxon>Spiralia</taxon>
        <taxon>Lophotrochozoa</taxon>
        <taxon>Mollusca</taxon>
        <taxon>Gastropoda</taxon>
        <taxon>Heterobranchia</taxon>
        <taxon>Euthyneura</taxon>
        <taxon>Panpulmonata</taxon>
        <taxon>Sacoglossa</taxon>
        <taxon>Placobranchoidea</taxon>
        <taxon>Plakobranchidae</taxon>
        <taxon>Elysia</taxon>
    </lineage>
</organism>
<accession>A0AAE1AWU5</accession>
<protein>
    <submittedName>
        <fullName evidence="1">Uncharacterized protein</fullName>
    </submittedName>
</protein>
<proteinExistence type="predicted"/>
<evidence type="ECO:0000313" key="1">
    <source>
        <dbReference type="EMBL" id="KAK3795474.1"/>
    </source>
</evidence>
<evidence type="ECO:0000313" key="2">
    <source>
        <dbReference type="Proteomes" id="UP001283361"/>
    </source>
</evidence>